<dbReference type="AlphaFoldDB" id="B2T294"/>
<evidence type="ECO:0000313" key="2">
    <source>
        <dbReference type="Proteomes" id="UP000001739"/>
    </source>
</evidence>
<protein>
    <submittedName>
        <fullName evidence="1">Putative CheA signal transduction histidine kinase</fullName>
    </submittedName>
</protein>
<dbReference type="HOGENOM" id="CLU_2895459_0_0_4"/>
<dbReference type="Proteomes" id="UP000001739">
    <property type="component" value="Chromosome 1"/>
</dbReference>
<dbReference type="GO" id="GO:0016301">
    <property type="term" value="F:kinase activity"/>
    <property type="evidence" value="ECO:0007669"/>
    <property type="project" value="UniProtKB-KW"/>
</dbReference>
<evidence type="ECO:0000313" key="1">
    <source>
        <dbReference type="EMBL" id="ACD15705.1"/>
    </source>
</evidence>
<dbReference type="EMBL" id="CP001052">
    <property type="protein sequence ID" value="ACD15705.1"/>
    <property type="molecule type" value="Genomic_DNA"/>
</dbReference>
<dbReference type="RefSeq" id="WP_012432325.1">
    <property type="nucleotide sequence ID" value="NC_010681.1"/>
</dbReference>
<dbReference type="PROSITE" id="PS51257">
    <property type="entry name" value="PROKAR_LIPOPROTEIN"/>
    <property type="match status" value="1"/>
</dbReference>
<sequence length="62" mass="6714">MTRRLRVGPVITSVGASGCDMIFCNRVMQSFGGRIRIVSAPGAGTTVTLECPNLKDRIRSYP</sequence>
<dbReference type="eggNOG" id="COG4191">
    <property type="taxonomic scope" value="Bacteria"/>
</dbReference>
<proteinExistence type="predicted"/>
<name>B2T294_PARPJ</name>
<dbReference type="STRING" id="398527.Bphyt_1290"/>
<dbReference type="KEGG" id="bpy:Bphyt_1290"/>
<dbReference type="InterPro" id="IPR036890">
    <property type="entry name" value="HATPase_C_sf"/>
</dbReference>
<dbReference type="Gene3D" id="3.30.565.10">
    <property type="entry name" value="Histidine kinase-like ATPase, C-terminal domain"/>
    <property type="match status" value="1"/>
</dbReference>
<keyword evidence="1" id="KW-0418">Kinase</keyword>
<organism evidence="1 2">
    <name type="scientific">Paraburkholderia phytofirmans (strain DSM 17436 / LMG 22146 / PsJN)</name>
    <name type="common">Burkholderia phytofirmans</name>
    <dbReference type="NCBI Taxonomy" id="398527"/>
    <lineage>
        <taxon>Bacteria</taxon>
        <taxon>Pseudomonadati</taxon>
        <taxon>Pseudomonadota</taxon>
        <taxon>Betaproteobacteria</taxon>
        <taxon>Burkholderiales</taxon>
        <taxon>Burkholderiaceae</taxon>
        <taxon>Paraburkholderia</taxon>
    </lineage>
</organism>
<accession>B2T294</accession>
<reference evidence="1 2" key="1">
    <citation type="journal article" date="2011" name="J. Bacteriol.">
        <title>Complete genome sequence of the plant growth-promoting endophyte Burkholderia phytofirmans strain PsJN.</title>
        <authorList>
            <person name="Weilharter A."/>
            <person name="Mitter B."/>
            <person name="Shin M.V."/>
            <person name="Chain P.S."/>
            <person name="Nowak J."/>
            <person name="Sessitsch A."/>
        </authorList>
    </citation>
    <scope>NUCLEOTIDE SEQUENCE [LARGE SCALE GENOMIC DNA]</scope>
    <source>
        <strain evidence="2">DSM 17436 / LMG 22146 / PsJN</strain>
    </source>
</reference>
<dbReference type="SUPFAM" id="SSF55874">
    <property type="entry name" value="ATPase domain of HSP90 chaperone/DNA topoisomerase II/histidine kinase"/>
    <property type="match status" value="1"/>
</dbReference>
<keyword evidence="1" id="KW-0808">Transferase</keyword>
<gene>
    <name evidence="1" type="ordered locus">Bphyt_1290</name>
</gene>